<evidence type="ECO:0000313" key="1">
    <source>
        <dbReference type="EMBL" id="OGK03054.1"/>
    </source>
</evidence>
<accession>A0A1F7F8Q8</accession>
<proteinExistence type="predicted"/>
<protein>
    <submittedName>
        <fullName evidence="1">Uncharacterized protein</fullName>
    </submittedName>
</protein>
<organism evidence="1 2">
    <name type="scientific">Candidatus Raymondbacteria bacterium RIFOXYD12_FULL_49_13</name>
    <dbReference type="NCBI Taxonomy" id="1817890"/>
    <lineage>
        <taxon>Bacteria</taxon>
        <taxon>Raymondiibacteriota</taxon>
    </lineage>
</organism>
<dbReference type="AlphaFoldDB" id="A0A1F7F8Q8"/>
<evidence type="ECO:0000313" key="2">
    <source>
        <dbReference type="Proteomes" id="UP000179243"/>
    </source>
</evidence>
<dbReference type="Proteomes" id="UP000179243">
    <property type="component" value="Unassembled WGS sequence"/>
</dbReference>
<comment type="caution">
    <text evidence="1">The sequence shown here is derived from an EMBL/GenBank/DDBJ whole genome shotgun (WGS) entry which is preliminary data.</text>
</comment>
<gene>
    <name evidence="1" type="ORF">A2519_21420</name>
</gene>
<reference evidence="1 2" key="1">
    <citation type="journal article" date="2016" name="Nat. Commun.">
        <title>Thousands of microbial genomes shed light on interconnected biogeochemical processes in an aquifer system.</title>
        <authorList>
            <person name="Anantharaman K."/>
            <person name="Brown C.T."/>
            <person name="Hug L.A."/>
            <person name="Sharon I."/>
            <person name="Castelle C.J."/>
            <person name="Probst A.J."/>
            <person name="Thomas B.C."/>
            <person name="Singh A."/>
            <person name="Wilkins M.J."/>
            <person name="Karaoz U."/>
            <person name="Brodie E.L."/>
            <person name="Williams K.H."/>
            <person name="Hubbard S.S."/>
            <person name="Banfield J.F."/>
        </authorList>
    </citation>
    <scope>NUCLEOTIDE SEQUENCE [LARGE SCALE GENOMIC DNA]</scope>
</reference>
<sequence length="232" mass="26210">MEKVPLWLRSIVKIVTSRLRDANTRVGKSLVRDRECAAASMVALMLQRYGKGAKDKVFLPFNHLLNFSMFTTRMSNKAVRAALESLQKRTLAVLEKDTEGDTLVTVADAEALKLFVEFRKLKAQGKEIMGADLTDPQHEFLGNIAYVAQKHGKQTADGYFLPFSALDFGDEKTNRSAIKEFEKKGILSAALPGMYGDEEGILYDRRSLYRIKKVKSWIGKFRLETEGEQKKP</sequence>
<name>A0A1F7F8Q8_UNCRA</name>
<dbReference type="EMBL" id="MFYX01000098">
    <property type="protein sequence ID" value="OGK03054.1"/>
    <property type="molecule type" value="Genomic_DNA"/>
</dbReference>